<dbReference type="InterPro" id="IPR025419">
    <property type="entry name" value="DUF4142"/>
</dbReference>
<keyword evidence="1" id="KW-0472">Membrane</keyword>
<dbReference type="PANTHER" id="PTHR38593">
    <property type="entry name" value="BLR2558 PROTEIN"/>
    <property type="match status" value="1"/>
</dbReference>
<proteinExistence type="predicted"/>
<reference evidence="4 5" key="1">
    <citation type="submission" date="2020-08" db="EMBL/GenBank/DDBJ databases">
        <title>Sequencing the genomes of 1000 actinobacteria strains.</title>
        <authorList>
            <person name="Klenk H.-P."/>
        </authorList>
    </citation>
    <scope>NUCLEOTIDE SEQUENCE [LARGE SCALE GENOMIC DNA]</scope>
    <source>
        <strain evidence="4 5">DSM 45518</strain>
    </source>
</reference>
<evidence type="ECO:0000256" key="2">
    <source>
        <dbReference type="SAM" id="SignalP"/>
    </source>
</evidence>
<feature type="transmembrane region" description="Helical" evidence="1">
    <location>
        <begin position="244"/>
        <end position="266"/>
    </location>
</feature>
<protein>
    <submittedName>
        <fullName evidence="4">Putative outer membrane protein</fullName>
    </submittedName>
</protein>
<dbReference type="Pfam" id="PF13628">
    <property type="entry name" value="DUF4142"/>
    <property type="match status" value="1"/>
</dbReference>
<keyword evidence="5" id="KW-1185">Reference proteome</keyword>
<keyword evidence="2" id="KW-0732">Signal</keyword>
<dbReference type="PANTHER" id="PTHR38593:SF1">
    <property type="entry name" value="BLR2558 PROTEIN"/>
    <property type="match status" value="1"/>
</dbReference>
<dbReference type="Proteomes" id="UP000542742">
    <property type="component" value="Unassembled WGS sequence"/>
</dbReference>
<comment type="caution">
    <text evidence="4">The sequence shown here is derived from an EMBL/GenBank/DDBJ whole genome shotgun (WGS) entry which is preliminary data.</text>
</comment>
<feature type="chain" id="PRO_5031524007" evidence="2">
    <location>
        <begin position="36"/>
        <end position="281"/>
    </location>
</feature>
<name>A0A7W7G1D7_9ACTN</name>
<keyword evidence="1" id="KW-1133">Transmembrane helix</keyword>
<dbReference type="EMBL" id="JACHMF010000001">
    <property type="protein sequence ID" value="MBB4694073.1"/>
    <property type="molecule type" value="Genomic_DNA"/>
</dbReference>
<evidence type="ECO:0000313" key="4">
    <source>
        <dbReference type="EMBL" id="MBB4694073.1"/>
    </source>
</evidence>
<evidence type="ECO:0000313" key="5">
    <source>
        <dbReference type="Proteomes" id="UP000542742"/>
    </source>
</evidence>
<dbReference type="AlphaFoldDB" id="A0A7W7G1D7"/>
<organism evidence="4 5">
    <name type="scientific">Paractinoplanes abujensis</name>
    <dbReference type="NCBI Taxonomy" id="882441"/>
    <lineage>
        <taxon>Bacteria</taxon>
        <taxon>Bacillati</taxon>
        <taxon>Actinomycetota</taxon>
        <taxon>Actinomycetes</taxon>
        <taxon>Micromonosporales</taxon>
        <taxon>Micromonosporaceae</taxon>
        <taxon>Paractinoplanes</taxon>
    </lineage>
</organism>
<feature type="domain" description="DUF4142" evidence="3">
    <location>
        <begin position="58"/>
        <end position="189"/>
    </location>
</feature>
<feature type="signal peptide" evidence="2">
    <location>
        <begin position="1"/>
        <end position="35"/>
    </location>
</feature>
<dbReference type="RefSeq" id="WP_239092814.1">
    <property type="nucleotide sequence ID" value="NZ_BOMC01000039.1"/>
</dbReference>
<gene>
    <name evidence="4" type="ORF">BKA14_004221</name>
</gene>
<evidence type="ECO:0000259" key="3">
    <source>
        <dbReference type="Pfam" id="PF13628"/>
    </source>
</evidence>
<dbReference type="InterPro" id="IPR012347">
    <property type="entry name" value="Ferritin-like"/>
</dbReference>
<keyword evidence="1" id="KW-0812">Transmembrane</keyword>
<accession>A0A7W7G1D7</accession>
<dbReference type="Gene3D" id="1.20.1260.10">
    <property type="match status" value="1"/>
</dbReference>
<sequence>MSTVARVFRRRGRFVGVAVAATVALAVIEPSAAWAEPGVPLPPNQLITDTGKGKVAEADRDFATKVRLAGLWEIPAGEMAQEKSNNPRIKKIGQDIAAQHVVLDEMVRNAAAKLKIDLPDKPNEDQQGWLDEMANAEGEEFDQIYIDRLRAAHGKIFPAIATIRTSTRNDTIRKLAQRANQFVMTHLTLLESSNLVDFAALPTAPPPNAAAPASGGGAAGAAGAGGAVLSSADQNDPASSSLSLPLIAVIAVVIAGVALFLSRNLWGDPHRRRRRRYRSHY</sequence>
<evidence type="ECO:0000256" key="1">
    <source>
        <dbReference type="SAM" id="Phobius"/>
    </source>
</evidence>